<dbReference type="KEGG" id="hcr:X271_00229"/>
<dbReference type="GO" id="GO:0031132">
    <property type="term" value="F:serine 3-dehydrogenase activity"/>
    <property type="evidence" value="ECO:0007669"/>
    <property type="project" value="UniProtKB-EC"/>
</dbReference>
<dbReference type="HOGENOM" id="CLU_010194_2_1_14"/>
<keyword evidence="5" id="KW-1185">Reference proteome</keyword>
<dbReference type="InterPro" id="IPR002347">
    <property type="entry name" value="SDR_fam"/>
</dbReference>
<keyword evidence="2 4" id="KW-0560">Oxidoreductase</keyword>
<gene>
    <name evidence="4" type="primary">sdh_2</name>
    <name evidence="4" type="ORF">X271_00229</name>
</gene>
<dbReference type="PRINTS" id="PR00080">
    <property type="entry name" value="SDRFAMILY"/>
</dbReference>
<dbReference type="PANTHER" id="PTHR42901">
    <property type="entry name" value="ALCOHOL DEHYDROGENASE"/>
    <property type="match status" value="1"/>
</dbReference>
<accession>W8GFG2</accession>
<evidence type="ECO:0000256" key="2">
    <source>
        <dbReference type="ARBA" id="ARBA00023002"/>
    </source>
</evidence>
<evidence type="ECO:0000256" key="1">
    <source>
        <dbReference type="ARBA" id="ARBA00006484"/>
    </source>
</evidence>
<dbReference type="EMBL" id="CP006932">
    <property type="protein sequence ID" value="AHK22338.1"/>
    <property type="molecule type" value="Genomic_DNA"/>
</dbReference>
<dbReference type="OrthoDB" id="9775296at2"/>
<protein>
    <submittedName>
        <fullName evidence="4">Serine 3-dehydrogenase</fullName>
        <ecNumber evidence="4">1.1.1.276</ecNumber>
    </submittedName>
</protein>
<dbReference type="Gene3D" id="3.40.50.720">
    <property type="entry name" value="NAD(P)-binding Rossmann-like Domain"/>
    <property type="match status" value="1"/>
</dbReference>
<reference evidence="4 5" key="1">
    <citation type="journal article" date="2014" name="Genome Biol. Evol.">
        <title>Phylogenomics of "Candidatus Hepatoplasma crinochetorum," a Lineage of Mollicutes Associated with Noninsect Arthropods.</title>
        <authorList>
            <person name="Leclercq S."/>
            <person name="Dittmer J."/>
            <person name="Bouchon D."/>
            <person name="Cordaux R."/>
        </authorList>
    </citation>
    <scope>NUCLEOTIDE SEQUENCE [LARGE SCALE GENOMIC DNA]</scope>
    <source>
        <strain evidence="4 5">Av</strain>
    </source>
</reference>
<dbReference type="eggNOG" id="COG0300">
    <property type="taxonomic scope" value="Bacteria"/>
</dbReference>
<name>W8GFG2_9MOLU</name>
<dbReference type="SUPFAM" id="SSF51735">
    <property type="entry name" value="NAD(P)-binding Rossmann-fold domains"/>
    <property type="match status" value="1"/>
</dbReference>
<evidence type="ECO:0000313" key="4">
    <source>
        <dbReference type="EMBL" id="AHK22338.1"/>
    </source>
</evidence>
<evidence type="ECO:0000313" key="5">
    <source>
        <dbReference type="Proteomes" id="UP000019450"/>
    </source>
</evidence>
<dbReference type="Proteomes" id="UP000019450">
    <property type="component" value="Chromosome"/>
</dbReference>
<dbReference type="EC" id="1.1.1.276" evidence="4"/>
<sequence>MKYVVITGASSGIGKEIAIKFASEKYNLIIVARRKELLDNLKKELEDKYKIKVLVYVYDLSISENVYKFYQQIKQNDINLLVNNAGFGDEAKPWDTDLKKAEQMIDLNIKALTILTTLFIKDNLEKESQIINVSSVAGYMAWGRESIYSATKFYVSVYSEIITKILKKSKAKLKVKVLAPSITKTEFAEVAVLNANIEKENKKTLIEIFNSKGKDPQKLAEYTWKLYNSKKTVGIVHPVFKKFILRKRLRKIWM</sequence>
<dbReference type="PANTHER" id="PTHR42901:SF1">
    <property type="entry name" value="ALCOHOL DEHYDROGENASE"/>
    <property type="match status" value="1"/>
</dbReference>
<evidence type="ECO:0000256" key="3">
    <source>
        <dbReference type="RuleBase" id="RU000363"/>
    </source>
</evidence>
<comment type="similarity">
    <text evidence="1 3">Belongs to the short-chain dehydrogenases/reductases (SDR) family.</text>
</comment>
<dbReference type="AlphaFoldDB" id="W8GFG2"/>
<dbReference type="InterPro" id="IPR036291">
    <property type="entry name" value="NAD(P)-bd_dom_sf"/>
</dbReference>
<dbReference type="RefSeq" id="WP_025208639.1">
    <property type="nucleotide sequence ID" value="NZ_CP006932.1"/>
</dbReference>
<dbReference type="Pfam" id="PF00106">
    <property type="entry name" value="adh_short"/>
    <property type="match status" value="1"/>
</dbReference>
<dbReference type="PRINTS" id="PR00081">
    <property type="entry name" value="GDHRDH"/>
</dbReference>
<organism evidence="4 5">
    <name type="scientific">Candidatus Hepatoplasma crinochetorum Av</name>
    <dbReference type="NCBI Taxonomy" id="1427984"/>
    <lineage>
        <taxon>Bacteria</taxon>
        <taxon>Bacillati</taxon>
        <taxon>Mycoplasmatota</taxon>
        <taxon>Mollicutes</taxon>
        <taxon>Candidatus Hepatoplasmataceae</taxon>
        <taxon>Candidatus Hepatoplasma</taxon>
    </lineage>
</organism>
<proteinExistence type="inferred from homology"/>